<reference evidence="2 3" key="1">
    <citation type="submission" date="2019-12" db="EMBL/GenBank/DDBJ databases">
        <title>Full genome sequence of a Bacillus safensis strain isolated from commercially available natto in Indonesia.</title>
        <authorList>
            <person name="Yoshida M."/>
            <person name="Uomi M."/>
            <person name="Waturangi D."/>
            <person name="Ekaputri J.J."/>
            <person name="Setiamarga D.H.E."/>
        </authorList>
    </citation>
    <scope>NUCLEOTIDE SEQUENCE [LARGE SCALE GENOMIC DNA]</scope>
    <source>
        <strain evidence="2 3">IDN1</strain>
    </source>
</reference>
<evidence type="ECO:0000256" key="1">
    <source>
        <dbReference type="SAM" id="MobiDB-lite"/>
    </source>
</evidence>
<gene>
    <name evidence="2" type="ORF">BsIDN1_71570</name>
</gene>
<sequence length="46" mass="5110">MDKPKKAVKNGHINENAVDPMLQGGTALTKKTTFLDKAVKWLDQNN</sequence>
<dbReference type="EMBL" id="AP021906">
    <property type="protein sequence ID" value="BBP93539.1"/>
    <property type="molecule type" value="Genomic_DNA"/>
</dbReference>
<dbReference type="AlphaFoldDB" id="A0A5S9MN79"/>
<organism evidence="2 3">
    <name type="scientific">Bacillus safensis</name>
    <dbReference type="NCBI Taxonomy" id="561879"/>
    <lineage>
        <taxon>Bacteria</taxon>
        <taxon>Bacillati</taxon>
        <taxon>Bacillota</taxon>
        <taxon>Bacilli</taxon>
        <taxon>Bacillales</taxon>
        <taxon>Bacillaceae</taxon>
        <taxon>Bacillus</taxon>
    </lineage>
</organism>
<name>A0A5S9MN79_BACIA</name>
<dbReference type="Proteomes" id="UP000464658">
    <property type="component" value="Chromosome"/>
</dbReference>
<protein>
    <submittedName>
        <fullName evidence="2">Uncharacterized protein</fullName>
    </submittedName>
</protein>
<proteinExistence type="predicted"/>
<evidence type="ECO:0000313" key="3">
    <source>
        <dbReference type="Proteomes" id="UP000464658"/>
    </source>
</evidence>
<feature type="region of interest" description="Disordered" evidence="1">
    <location>
        <begin position="1"/>
        <end position="22"/>
    </location>
</feature>
<evidence type="ECO:0000313" key="2">
    <source>
        <dbReference type="EMBL" id="BBP93539.1"/>
    </source>
</evidence>
<accession>A0A5S9MN79</accession>